<keyword evidence="7" id="KW-0449">Lipoprotein</keyword>
<keyword evidence="6" id="KW-0472">Membrane</keyword>
<evidence type="ECO:0000256" key="6">
    <source>
        <dbReference type="ARBA" id="ARBA00022622"/>
    </source>
</evidence>
<comment type="similarity">
    <text evidence="2">Belongs to the alpha-carbonic anhydrase family.</text>
</comment>
<dbReference type="Gene3D" id="3.10.200.10">
    <property type="entry name" value="Alpha carbonic anhydrase"/>
    <property type="match status" value="1"/>
</dbReference>
<evidence type="ECO:0000256" key="8">
    <source>
        <dbReference type="ARBA" id="ARBA00032271"/>
    </source>
</evidence>
<evidence type="ECO:0000313" key="14">
    <source>
        <dbReference type="Proteomes" id="UP000005207"/>
    </source>
</evidence>
<comment type="subcellular location">
    <subcellularLocation>
        <location evidence="1">Cell membrane</location>
        <topology evidence="1">Lipid-anchor</topology>
        <topology evidence="1">GPI-anchor</topology>
    </subcellularLocation>
</comment>
<evidence type="ECO:0000256" key="5">
    <source>
        <dbReference type="ARBA" id="ARBA00022475"/>
    </source>
</evidence>
<evidence type="ECO:0000256" key="7">
    <source>
        <dbReference type="ARBA" id="ARBA00023288"/>
    </source>
</evidence>
<evidence type="ECO:0000259" key="12">
    <source>
        <dbReference type="PROSITE" id="PS51144"/>
    </source>
</evidence>
<protein>
    <recommendedName>
        <fullName evidence="4">Carbonic anhydrase 4</fullName>
    </recommendedName>
    <alternativeName>
        <fullName evidence="9">Carbonate dehydratase IV</fullName>
    </alternativeName>
    <alternativeName>
        <fullName evidence="8">Carbonic anhydrase IV</fullName>
    </alternativeName>
</protein>
<keyword evidence="5" id="KW-1003">Cell membrane</keyword>
<evidence type="ECO:0000256" key="11">
    <source>
        <dbReference type="ARBA" id="ARBA00049061"/>
    </source>
</evidence>
<dbReference type="GeneTree" id="ENSGT00940000155690"/>
<organism evidence="13 14">
    <name type="scientific">Oreochromis niloticus</name>
    <name type="common">Nile tilapia</name>
    <name type="synonym">Tilapia nilotica</name>
    <dbReference type="NCBI Taxonomy" id="8128"/>
    <lineage>
        <taxon>Eukaryota</taxon>
        <taxon>Metazoa</taxon>
        <taxon>Chordata</taxon>
        <taxon>Craniata</taxon>
        <taxon>Vertebrata</taxon>
        <taxon>Euteleostomi</taxon>
        <taxon>Actinopterygii</taxon>
        <taxon>Neopterygii</taxon>
        <taxon>Teleostei</taxon>
        <taxon>Neoteleostei</taxon>
        <taxon>Acanthomorphata</taxon>
        <taxon>Ovalentaria</taxon>
        <taxon>Cichlomorphae</taxon>
        <taxon>Cichliformes</taxon>
        <taxon>Cichlidae</taxon>
        <taxon>African cichlids</taxon>
        <taxon>Pseudocrenilabrinae</taxon>
        <taxon>Oreochromini</taxon>
        <taxon>Oreochromis</taxon>
    </lineage>
</organism>
<name>A0A669B260_ORENI</name>
<dbReference type="Pfam" id="PF00194">
    <property type="entry name" value="Carb_anhydrase"/>
    <property type="match status" value="1"/>
</dbReference>
<feature type="domain" description="Alpha-carbonic anhydrase" evidence="12">
    <location>
        <begin position="1"/>
        <end position="111"/>
    </location>
</feature>
<evidence type="ECO:0000256" key="1">
    <source>
        <dbReference type="ARBA" id="ARBA00004609"/>
    </source>
</evidence>
<dbReference type="GO" id="GO:0005886">
    <property type="term" value="C:plasma membrane"/>
    <property type="evidence" value="ECO:0007669"/>
    <property type="project" value="UniProtKB-SubCell"/>
</dbReference>
<reference evidence="13" key="3">
    <citation type="submission" date="2025-09" db="UniProtKB">
        <authorList>
            <consortium name="Ensembl"/>
        </authorList>
    </citation>
    <scope>IDENTIFICATION</scope>
</reference>
<dbReference type="AlphaFoldDB" id="A0A669B260"/>
<dbReference type="PANTHER" id="PTHR18952">
    <property type="entry name" value="CARBONIC ANHYDRASE"/>
    <property type="match status" value="1"/>
</dbReference>
<dbReference type="GO" id="GO:0098552">
    <property type="term" value="C:side of membrane"/>
    <property type="evidence" value="ECO:0007669"/>
    <property type="project" value="UniProtKB-KW"/>
</dbReference>
<dbReference type="Ensembl" id="ENSONIT00000093645.1">
    <property type="protein sequence ID" value="ENSONIP00000029524.1"/>
    <property type="gene ID" value="ENSONIG00000028311.1"/>
</dbReference>
<dbReference type="SUPFAM" id="SSF51069">
    <property type="entry name" value="Carbonic anhydrase"/>
    <property type="match status" value="1"/>
</dbReference>
<keyword evidence="14" id="KW-1185">Reference proteome</keyword>
<evidence type="ECO:0000256" key="4">
    <source>
        <dbReference type="ARBA" id="ARBA00014205"/>
    </source>
</evidence>
<dbReference type="PANTHER" id="PTHR18952:SF95">
    <property type="entry name" value="CARBONIC ANHYDRASE 4"/>
    <property type="match status" value="1"/>
</dbReference>
<evidence type="ECO:0000256" key="9">
    <source>
        <dbReference type="ARBA" id="ARBA00032355"/>
    </source>
</evidence>
<dbReference type="GO" id="GO:0008270">
    <property type="term" value="F:zinc ion binding"/>
    <property type="evidence" value="ECO:0007669"/>
    <property type="project" value="InterPro"/>
</dbReference>
<comment type="subunit">
    <text evidence="3">Interacts with SLC4A4.</text>
</comment>
<evidence type="ECO:0000256" key="2">
    <source>
        <dbReference type="ARBA" id="ARBA00010718"/>
    </source>
</evidence>
<keyword evidence="6" id="KW-0336">GPI-anchor</keyword>
<keyword evidence="6" id="KW-0325">Glycoprotein</keyword>
<dbReference type="OMA" id="LTESMIC"/>
<dbReference type="InterPro" id="IPR001148">
    <property type="entry name" value="CA_dom"/>
</dbReference>
<proteinExistence type="inferred from homology"/>
<sequence>IQIKGGNLDDEYKAIQFHLHWGKDGGRGSEHTIDGENALFHLQMHIVHIKEEYDSLAEASKDSTGVAVLGFFFQVLGKHNFKKLSSNCISNPLKGIYYKITQCYITSTTTQ</sequence>
<dbReference type="GO" id="GO:0004089">
    <property type="term" value="F:carbonate dehydratase activity"/>
    <property type="evidence" value="ECO:0007669"/>
    <property type="project" value="UniProtKB-EC"/>
</dbReference>
<dbReference type="PROSITE" id="PS51144">
    <property type="entry name" value="ALPHA_CA_2"/>
    <property type="match status" value="1"/>
</dbReference>
<accession>A0A669B260</accession>
<evidence type="ECO:0000256" key="10">
    <source>
        <dbReference type="ARBA" id="ARBA00045603"/>
    </source>
</evidence>
<comment type="function">
    <text evidence="10">Catalyzes the reversible hydration of carbon dioxide into bicarbonate and protons and thus is essential to maintaining intracellular and extracellular pH. May stimulate the sodium/bicarbonate transporter activity of SLC4A4 that acts in pH homeostasis. It is essential for acid overload removal from the retina and retina epithelium, and acid release in the choriocapillaris in the choroid.</text>
</comment>
<reference evidence="14" key="1">
    <citation type="submission" date="2012-01" db="EMBL/GenBank/DDBJ databases">
        <title>The Genome Sequence of Oreochromis niloticus (Nile Tilapia).</title>
        <authorList>
            <consortium name="Broad Institute Genome Assembly Team"/>
            <consortium name="Broad Institute Sequencing Platform"/>
            <person name="Di Palma F."/>
            <person name="Johnson J."/>
            <person name="Lander E.S."/>
            <person name="Lindblad-Toh K."/>
        </authorList>
    </citation>
    <scope>NUCLEOTIDE SEQUENCE [LARGE SCALE GENOMIC DNA]</scope>
</reference>
<dbReference type="Proteomes" id="UP000005207">
    <property type="component" value="Linkage group LG14"/>
</dbReference>
<comment type="catalytic activity">
    <reaction evidence="11">
        <text>hydrogencarbonate + H(+) = CO2 + H2O</text>
        <dbReference type="Rhea" id="RHEA:10748"/>
        <dbReference type="ChEBI" id="CHEBI:15377"/>
        <dbReference type="ChEBI" id="CHEBI:15378"/>
        <dbReference type="ChEBI" id="CHEBI:16526"/>
        <dbReference type="ChEBI" id="CHEBI:17544"/>
        <dbReference type="EC" id="4.2.1.1"/>
    </reaction>
    <physiologicalReaction direction="left-to-right" evidence="11">
        <dbReference type="Rhea" id="RHEA:10749"/>
    </physiologicalReaction>
    <physiologicalReaction direction="right-to-left" evidence="11">
        <dbReference type="Rhea" id="RHEA:10750"/>
    </physiologicalReaction>
</comment>
<dbReference type="InterPro" id="IPR036398">
    <property type="entry name" value="CA_dom_sf"/>
</dbReference>
<evidence type="ECO:0000256" key="3">
    <source>
        <dbReference type="ARBA" id="ARBA00011736"/>
    </source>
</evidence>
<dbReference type="InterPro" id="IPR023561">
    <property type="entry name" value="Carbonic_anhydrase_a-class"/>
</dbReference>
<dbReference type="InParanoid" id="A0A669B260"/>
<reference evidence="13" key="2">
    <citation type="submission" date="2025-08" db="UniProtKB">
        <authorList>
            <consortium name="Ensembl"/>
        </authorList>
    </citation>
    <scope>IDENTIFICATION</scope>
</reference>
<evidence type="ECO:0000313" key="13">
    <source>
        <dbReference type="Ensembl" id="ENSONIP00000029524.1"/>
    </source>
</evidence>